<keyword evidence="3" id="KW-0539">Nucleus</keyword>
<feature type="region of interest" description="Disordered" evidence="4">
    <location>
        <begin position="1"/>
        <end position="299"/>
    </location>
</feature>
<dbReference type="EMBL" id="JAPDRL010000018">
    <property type="protein sequence ID" value="KAJ9666601.1"/>
    <property type="molecule type" value="Genomic_DNA"/>
</dbReference>
<feature type="compositionally biased region" description="Acidic residues" evidence="4">
    <location>
        <begin position="575"/>
        <end position="596"/>
    </location>
</feature>
<comment type="caution">
    <text evidence="5">The sequence shown here is derived from an EMBL/GenBank/DDBJ whole genome shotgun (WGS) entry which is preliminary data.</text>
</comment>
<feature type="compositionally biased region" description="Basic and acidic residues" evidence="4">
    <location>
        <begin position="635"/>
        <end position="654"/>
    </location>
</feature>
<protein>
    <recommendedName>
        <fullName evidence="7">Utp14-domain-containing protein</fullName>
    </recommendedName>
</protein>
<feature type="compositionally biased region" description="Basic and acidic residues" evidence="4">
    <location>
        <begin position="39"/>
        <end position="56"/>
    </location>
</feature>
<sequence>MPARLAKSSVSASRPTTARKKNQKRTLNALSIAAAQNPESHKVRQHRLGEAEDDAPRRKRQRIADDDEEDEDGEAHALNARRLQPKKAKGRFDELDIESGSDSEGNNWTMGQVGEEDDEDLDSDEAFGSSDEERFEGFTFRGSSGSNQQKKKKTRRRAEIGEDGEAGLDLDEGEDMDREEGDDDESLGEDAVDLATALDQYEESEDERPQASKRKRRTDAGSDHGSDFEGFSNQEGDDGEASDFSMSDADDDADANQLSKLQDLISSLDAESASAGKKHRGVDIHESSAPSDYGLTASTKLKIEDLLPTVTDPRLKKSLKILSSDKPSKRSGIPGKLEAPLPKRQQDRLNRTAANEKAKETLERWVDTVKHNRRAEHLQFPMKAPQDAAEPLGTNKLLPTSSTAPLTDLESTIQDILQQSGLASTNGKSEEDQIRAFEELQTNKMPVEEVLARRAELRKARDLLFREEVRAKRIKKIKSKSYRRVHRKERERAAQQEKDAFAAAGVDNSEDERERNDRRRAEERMGAKHRESKWAKGVKQTGRAAWDDDARAGVTEMARRNEELRRRIEGKDVRDEEDDEGTEISSEESEDDEELDINGSGARRLQRQLRRAGDNGIADESTTKLGSMKFMQRAEAARKAQNDEDIERMRRELAGEETPSDEEDKSVGRRIFGPTPKVSDASIRRTARNEFEEKSGSEDEDEVDIVLDDDTPAAPSANGKGRANGHKIDAAAKKVSLSGRNRSQKSAPQKESVDDSENPWLVGPVKKSRSSKDLPNGEGAQLTLNTSQANGVSKQKKNSRPAQVAGETEAPADADGWTTVTYKNQNGTNSDESDKSDGETHKPFVLRNDDLVAKAFAGDAVVADFEKEKKATAVDQDEKVIDNTLPGWGSWTGAGISKREKARAKNRFVTKQEGVRAADRKDAKLKHVIINEKRVKKNAKYLASQLPHPFESKEQYERSLRLAVLPEVVTKETLQDFTKPRVLIKPGAVIRPLEKPLL</sequence>
<evidence type="ECO:0000313" key="6">
    <source>
        <dbReference type="Proteomes" id="UP001172684"/>
    </source>
</evidence>
<evidence type="ECO:0000256" key="4">
    <source>
        <dbReference type="SAM" id="MobiDB-lite"/>
    </source>
</evidence>
<feature type="compositionally biased region" description="Polar residues" evidence="4">
    <location>
        <begin position="782"/>
        <end position="793"/>
    </location>
</feature>
<proteinExistence type="predicted"/>
<feature type="compositionally biased region" description="Polar residues" evidence="4">
    <location>
        <begin position="818"/>
        <end position="830"/>
    </location>
</feature>
<feature type="compositionally biased region" description="Basic and acidic residues" evidence="4">
    <location>
        <begin position="832"/>
        <end position="842"/>
    </location>
</feature>
<dbReference type="Pfam" id="PF04615">
    <property type="entry name" value="Utp14"/>
    <property type="match status" value="1"/>
</dbReference>
<feature type="compositionally biased region" description="Basic and acidic residues" evidence="4">
    <location>
        <begin position="687"/>
        <end position="697"/>
    </location>
</feature>
<feature type="compositionally biased region" description="Basic and acidic residues" evidence="4">
    <location>
        <begin position="218"/>
        <end position="227"/>
    </location>
</feature>
<feature type="compositionally biased region" description="Acidic residues" evidence="4">
    <location>
        <begin position="161"/>
        <end position="192"/>
    </location>
</feature>
<feature type="compositionally biased region" description="Acidic residues" evidence="4">
    <location>
        <begin position="698"/>
        <end position="711"/>
    </location>
</feature>
<feature type="compositionally biased region" description="Basic and acidic residues" evidence="4">
    <location>
        <begin position="344"/>
        <end position="361"/>
    </location>
</feature>
<dbReference type="Proteomes" id="UP001172684">
    <property type="component" value="Unassembled WGS sequence"/>
</dbReference>
<keyword evidence="6" id="KW-1185">Reference proteome</keyword>
<feature type="compositionally biased region" description="Basic and acidic residues" evidence="4">
    <location>
        <begin position="512"/>
        <end position="534"/>
    </location>
</feature>
<evidence type="ECO:0000313" key="5">
    <source>
        <dbReference type="EMBL" id="KAJ9666601.1"/>
    </source>
</evidence>
<evidence type="ECO:0008006" key="7">
    <source>
        <dbReference type="Google" id="ProtNLM"/>
    </source>
</evidence>
<evidence type="ECO:0000256" key="1">
    <source>
        <dbReference type="ARBA" id="ARBA00004604"/>
    </source>
</evidence>
<feature type="region of interest" description="Disordered" evidence="4">
    <location>
        <begin position="318"/>
        <end position="361"/>
    </location>
</feature>
<feature type="compositionally biased region" description="Basic and acidic residues" evidence="4">
    <location>
        <begin position="545"/>
        <end position="574"/>
    </location>
</feature>
<evidence type="ECO:0000256" key="2">
    <source>
        <dbReference type="ARBA" id="ARBA00022553"/>
    </source>
</evidence>
<dbReference type="InterPro" id="IPR006709">
    <property type="entry name" value="SSU_processome_Utp14"/>
</dbReference>
<feature type="compositionally biased region" description="Acidic residues" evidence="4">
    <location>
        <begin position="114"/>
        <end position="125"/>
    </location>
</feature>
<name>A0ABQ9NW52_9PEZI</name>
<dbReference type="PANTHER" id="PTHR14150:SF12">
    <property type="entry name" value="U3 SMALL NUCLEOLAR RNA-ASSOCIATED PROTEIN 14 HOMOLOG A"/>
    <property type="match status" value="1"/>
</dbReference>
<feature type="compositionally biased region" description="Basic and acidic residues" evidence="4">
    <location>
        <begin position="488"/>
        <end position="500"/>
    </location>
</feature>
<reference evidence="5" key="1">
    <citation type="submission" date="2022-10" db="EMBL/GenBank/DDBJ databases">
        <title>Culturing micro-colonial fungi from biological soil crusts in the Mojave desert and describing Neophaeococcomyces mojavensis, and introducing the new genera and species Taxawa tesnikishii.</title>
        <authorList>
            <person name="Kurbessoian T."/>
            <person name="Stajich J.E."/>
        </authorList>
    </citation>
    <scope>NUCLEOTIDE SEQUENCE</scope>
    <source>
        <strain evidence="5">TK_1</strain>
    </source>
</reference>
<evidence type="ECO:0000256" key="3">
    <source>
        <dbReference type="ARBA" id="ARBA00023242"/>
    </source>
</evidence>
<comment type="subcellular location">
    <subcellularLocation>
        <location evidence="1">Nucleus</location>
        <location evidence="1">Nucleolus</location>
    </subcellularLocation>
</comment>
<accession>A0ABQ9NW52</accession>
<feature type="region of interest" description="Disordered" evidence="4">
    <location>
        <begin position="480"/>
        <end position="842"/>
    </location>
</feature>
<feature type="compositionally biased region" description="Polar residues" evidence="4">
    <location>
        <begin position="738"/>
        <end position="749"/>
    </location>
</feature>
<dbReference type="PANTHER" id="PTHR14150">
    <property type="entry name" value="U3 SMALL NUCLEOLAR RNA-ASSOCIATED PROTEIN 14"/>
    <property type="match status" value="1"/>
</dbReference>
<organism evidence="5 6">
    <name type="scientific">Coniosporium apollinis</name>
    <dbReference type="NCBI Taxonomy" id="61459"/>
    <lineage>
        <taxon>Eukaryota</taxon>
        <taxon>Fungi</taxon>
        <taxon>Dikarya</taxon>
        <taxon>Ascomycota</taxon>
        <taxon>Pezizomycotina</taxon>
        <taxon>Dothideomycetes</taxon>
        <taxon>Dothideomycetes incertae sedis</taxon>
        <taxon>Coniosporium</taxon>
    </lineage>
</organism>
<gene>
    <name evidence="5" type="ORF">H2201_003260</name>
</gene>
<keyword evidence="2" id="KW-0597">Phosphoprotein</keyword>